<dbReference type="EMBL" id="JAPQKN010000002">
    <property type="protein sequence ID" value="KAJ5167778.1"/>
    <property type="molecule type" value="Genomic_DNA"/>
</dbReference>
<name>A0A9W9I6J5_9EURO</name>
<reference evidence="1" key="1">
    <citation type="submission" date="2022-11" db="EMBL/GenBank/DDBJ databases">
        <authorList>
            <person name="Petersen C."/>
        </authorList>
    </citation>
    <scope>NUCLEOTIDE SEQUENCE</scope>
    <source>
        <strain evidence="1">IBT 26290</strain>
    </source>
</reference>
<evidence type="ECO:0000313" key="2">
    <source>
        <dbReference type="Proteomes" id="UP001149163"/>
    </source>
</evidence>
<protein>
    <submittedName>
        <fullName evidence="1">Uncharacterized protein</fullName>
    </submittedName>
</protein>
<accession>A0A9W9I6J5</accession>
<dbReference type="AlphaFoldDB" id="A0A9W9I6J5"/>
<organism evidence="1 2">
    <name type="scientific">Penicillium canariense</name>
    <dbReference type="NCBI Taxonomy" id="189055"/>
    <lineage>
        <taxon>Eukaryota</taxon>
        <taxon>Fungi</taxon>
        <taxon>Dikarya</taxon>
        <taxon>Ascomycota</taxon>
        <taxon>Pezizomycotina</taxon>
        <taxon>Eurotiomycetes</taxon>
        <taxon>Eurotiomycetidae</taxon>
        <taxon>Eurotiales</taxon>
        <taxon>Aspergillaceae</taxon>
        <taxon>Penicillium</taxon>
    </lineage>
</organism>
<sequence length="102" mass="11141">MTGNFIASSVNEEHVLVSEERRIQGRLEGRAGTALGAIFRVQNRDLKLGAFKGALPPHPGYRKAPNFADTVKLDTPEQDAEIPSRFYIGGVSYVTPTDPTNN</sequence>
<reference evidence="1" key="2">
    <citation type="journal article" date="2023" name="IMA Fungus">
        <title>Comparative genomic study of the Penicillium genus elucidates a diverse pangenome and 15 lateral gene transfer events.</title>
        <authorList>
            <person name="Petersen C."/>
            <person name="Sorensen T."/>
            <person name="Nielsen M.R."/>
            <person name="Sondergaard T.E."/>
            <person name="Sorensen J.L."/>
            <person name="Fitzpatrick D.A."/>
            <person name="Frisvad J.C."/>
            <person name="Nielsen K.L."/>
        </authorList>
    </citation>
    <scope>NUCLEOTIDE SEQUENCE</scope>
    <source>
        <strain evidence="1">IBT 26290</strain>
    </source>
</reference>
<comment type="caution">
    <text evidence="1">The sequence shown here is derived from an EMBL/GenBank/DDBJ whole genome shotgun (WGS) entry which is preliminary data.</text>
</comment>
<dbReference type="RefSeq" id="XP_056544239.1">
    <property type="nucleotide sequence ID" value="XM_056685497.1"/>
</dbReference>
<keyword evidence="2" id="KW-1185">Reference proteome</keyword>
<gene>
    <name evidence="1" type="ORF">N7482_003372</name>
</gene>
<dbReference type="Proteomes" id="UP001149163">
    <property type="component" value="Unassembled WGS sequence"/>
</dbReference>
<dbReference type="OrthoDB" id="3796275at2759"/>
<proteinExistence type="predicted"/>
<evidence type="ECO:0000313" key="1">
    <source>
        <dbReference type="EMBL" id="KAJ5167778.1"/>
    </source>
</evidence>
<dbReference type="GeneID" id="81424673"/>